<sequence>MEYDCHLKQHHLELYAKKVFGNRHDVASVSKLHGGAQKVVYKVTCTNGFAFCLYVWDETHNYFEEEKTGQDLNERSDGSDLFAMNNRYLSEQSIRTPALYDLNQSRAQYPFDFALVEYVDGPTADAFLESTDPRTQHTVFEQIGDMTASMHSQARGTCGKLNDHRAQSEKCHRYQLNNAIEQLFYAKKFICDVEKHYDALFGKLHKLEERIQPRDHFGFIHGELGPNHVLVNENLEPFFIDIEGSGFYDVEHEHSFLSFRFGVCYHYFDKADLDPERMAFYLYCHHLALIGGGLKLLHRGFPDKDFAKGLTKFHTNRALAFL</sequence>
<evidence type="ECO:0000313" key="2">
    <source>
        <dbReference type="EMBL" id="PYZ94818.1"/>
    </source>
</evidence>
<dbReference type="InterPro" id="IPR002575">
    <property type="entry name" value="Aminoglycoside_PTrfase"/>
</dbReference>
<dbReference type="PANTHER" id="PTHR21310">
    <property type="entry name" value="AMINOGLYCOSIDE PHOSPHOTRANSFERASE-RELATED-RELATED"/>
    <property type="match status" value="1"/>
</dbReference>
<dbReference type="InterPro" id="IPR051678">
    <property type="entry name" value="AGP_Transferase"/>
</dbReference>
<gene>
    <name evidence="2" type="ORF">CR194_04630</name>
</gene>
<accession>A0A323TJ22</accession>
<name>A0A323TJ22_9BACI</name>
<dbReference type="Proteomes" id="UP000248214">
    <property type="component" value="Unassembled WGS sequence"/>
</dbReference>
<comment type="caution">
    <text evidence="2">The sequence shown here is derived from an EMBL/GenBank/DDBJ whole genome shotgun (WGS) entry which is preliminary data.</text>
</comment>
<dbReference type="OrthoDB" id="3328272at2"/>
<dbReference type="AlphaFoldDB" id="A0A323TJ22"/>
<keyword evidence="3" id="KW-1185">Reference proteome</keyword>
<evidence type="ECO:0000313" key="3">
    <source>
        <dbReference type="Proteomes" id="UP000248214"/>
    </source>
</evidence>
<dbReference type="Gene3D" id="3.90.1200.10">
    <property type="match status" value="1"/>
</dbReference>
<evidence type="ECO:0000259" key="1">
    <source>
        <dbReference type="Pfam" id="PF01636"/>
    </source>
</evidence>
<dbReference type="InterPro" id="IPR011009">
    <property type="entry name" value="Kinase-like_dom_sf"/>
</dbReference>
<dbReference type="SUPFAM" id="SSF56112">
    <property type="entry name" value="Protein kinase-like (PK-like)"/>
    <property type="match status" value="1"/>
</dbReference>
<proteinExistence type="predicted"/>
<dbReference type="EMBL" id="PDOD01000001">
    <property type="protein sequence ID" value="PYZ94818.1"/>
    <property type="molecule type" value="Genomic_DNA"/>
</dbReference>
<protein>
    <submittedName>
        <fullName evidence="2">Aminoglycoside phosphotransferase</fullName>
    </submittedName>
</protein>
<dbReference type="GO" id="GO:0016740">
    <property type="term" value="F:transferase activity"/>
    <property type="evidence" value="ECO:0007669"/>
    <property type="project" value="UniProtKB-KW"/>
</dbReference>
<dbReference type="RefSeq" id="WP_110608452.1">
    <property type="nucleotide sequence ID" value="NZ_PDOD01000001.1"/>
</dbReference>
<dbReference type="PANTHER" id="PTHR21310:SF39">
    <property type="entry name" value="AMINOGLYCOSIDE PHOSPHOTRANSFERASE DOMAIN-CONTAINING PROTEIN"/>
    <property type="match status" value="1"/>
</dbReference>
<keyword evidence="2" id="KW-0808">Transferase</keyword>
<reference evidence="2 3" key="1">
    <citation type="submission" date="2017-10" db="EMBL/GenBank/DDBJ databases">
        <title>Bacillus sp. nov., a halophilic bacterium isolated from a Keqin Lake.</title>
        <authorList>
            <person name="Wang H."/>
        </authorList>
    </citation>
    <scope>NUCLEOTIDE SEQUENCE [LARGE SCALE GENOMIC DNA]</scope>
    <source>
        <strain evidence="2 3">KQ-12</strain>
    </source>
</reference>
<dbReference type="Pfam" id="PF01636">
    <property type="entry name" value="APH"/>
    <property type="match status" value="1"/>
</dbReference>
<organism evidence="2 3">
    <name type="scientific">Salipaludibacillus keqinensis</name>
    <dbReference type="NCBI Taxonomy" id="2045207"/>
    <lineage>
        <taxon>Bacteria</taxon>
        <taxon>Bacillati</taxon>
        <taxon>Bacillota</taxon>
        <taxon>Bacilli</taxon>
        <taxon>Bacillales</taxon>
        <taxon>Bacillaceae</taxon>
    </lineage>
</organism>
<feature type="domain" description="Aminoglycoside phosphotransferase" evidence="1">
    <location>
        <begin position="87"/>
        <end position="254"/>
    </location>
</feature>